<sequence>MRRARLSCEGRFERFPSAWLRGPFSSIGPGSETSKHTQICWLGVSQVQSGQSNTPNESLVERETGKAAVAKDALTRMRWKQRDKQRRPGHSPDGWGSASAASKLTRTPG</sequence>
<proteinExistence type="predicted"/>
<name>A0A0P0VBC5_ORYSJ</name>
<keyword evidence="3" id="KW-1185">Reference proteome</keyword>
<protein>
    <submittedName>
        <fullName evidence="2">Os01g0889300 protein</fullName>
    </submittedName>
</protein>
<accession>A0A0P0VBC5</accession>
<feature type="compositionally biased region" description="Polar residues" evidence="1">
    <location>
        <begin position="99"/>
        <end position="109"/>
    </location>
</feature>
<feature type="compositionally biased region" description="Basic residues" evidence="1">
    <location>
        <begin position="77"/>
        <end position="89"/>
    </location>
</feature>
<evidence type="ECO:0000313" key="3">
    <source>
        <dbReference type="Proteomes" id="UP000059680"/>
    </source>
</evidence>
<feature type="region of interest" description="Disordered" evidence="1">
    <location>
        <begin position="48"/>
        <end position="109"/>
    </location>
</feature>
<dbReference type="AlphaFoldDB" id="A0A0P0VBC5"/>
<evidence type="ECO:0000313" key="2">
    <source>
        <dbReference type="EMBL" id="BAS75643.1"/>
    </source>
</evidence>
<dbReference type="Proteomes" id="UP000059680">
    <property type="component" value="Chromosome 1"/>
</dbReference>
<dbReference type="EMBL" id="AP014957">
    <property type="protein sequence ID" value="BAS75643.1"/>
    <property type="molecule type" value="Genomic_DNA"/>
</dbReference>
<dbReference type="PaxDb" id="39947-A0A0P0VBC5"/>
<feature type="compositionally biased region" description="Polar residues" evidence="1">
    <location>
        <begin position="48"/>
        <end position="57"/>
    </location>
</feature>
<reference evidence="3" key="1">
    <citation type="journal article" date="2005" name="Nature">
        <title>The map-based sequence of the rice genome.</title>
        <authorList>
            <consortium name="International rice genome sequencing project (IRGSP)"/>
            <person name="Matsumoto T."/>
            <person name="Wu J."/>
            <person name="Kanamori H."/>
            <person name="Katayose Y."/>
            <person name="Fujisawa M."/>
            <person name="Namiki N."/>
            <person name="Mizuno H."/>
            <person name="Yamamoto K."/>
            <person name="Antonio B.A."/>
            <person name="Baba T."/>
            <person name="Sakata K."/>
            <person name="Nagamura Y."/>
            <person name="Aoki H."/>
            <person name="Arikawa K."/>
            <person name="Arita K."/>
            <person name="Bito T."/>
            <person name="Chiden Y."/>
            <person name="Fujitsuka N."/>
            <person name="Fukunaka R."/>
            <person name="Hamada M."/>
            <person name="Harada C."/>
            <person name="Hayashi A."/>
            <person name="Hijishita S."/>
            <person name="Honda M."/>
            <person name="Hosokawa S."/>
            <person name="Ichikawa Y."/>
            <person name="Idonuma A."/>
            <person name="Iijima M."/>
            <person name="Ikeda M."/>
            <person name="Ikeno M."/>
            <person name="Ito K."/>
            <person name="Ito S."/>
            <person name="Ito T."/>
            <person name="Ito Y."/>
            <person name="Ito Y."/>
            <person name="Iwabuchi A."/>
            <person name="Kamiya K."/>
            <person name="Karasawa W."/>
            <person name="Kurita K."/>
            <person name="Katagiri S."/>
            <person name="Kikuta A."/>
            <person name="Kobayashi H."/>
            <person name="Kobayashi N."/>
            <person name="Machita K."/>
            <person name="Maehara T."/>
            <person name="Masukawa M."/>
            <person name="Mizubayashi T."/>
            <person name="Mukai Y."/>
            <person name="Nagasaki H."/>
            <person name="Nagata Y."/>
            <person name="Naito S."/>
            <person name="Nakashima M."/>
            <person name="Nakama Y."/>
            <person name="Nakamichi Y."/>
            <person name="Nakamura M."/>
            <person name="Meguro A."/>
            <person name="Negishi M."/>
            <person name="Ohta I."/>
            <person name="Ohta T."/>
            <person name="Okamoto M."/>
            <person name="Ono N."/>
            <person name="Saji S."/>
            <person name="Sakaguchi M."/>
            <person name="Sakai K."/>
            <person name="Shibata M."/>
            <person name="Shimokawa T."/>
            <person name="Song J."/>
            <person name="Takazaki Y."/>
            <person name="Terasawa K."/>
            <person name="Tsugane M."/>
            <person name="Tsuji K."/>
            <person name="Ueda S."/>
            <person name="Waki K."/>
            <person name="Yamagata H."/>
            <person name="Yamamoto M."/>
            <person name="Yamamoto S."/>
            <person name="Yamane H."/>
            <person name="Yoshiki S."/>
            <person name="Yoshihara R."/>
            <person name="Yukawa K."/>
            <person name="Zhong H."/>
            <person name="Yano M."/>
            <person name="Yuan Q."/>
            <person name="Ouyang S."/>
            <person name="Liu J."/>
            <person name="Jones K.M."/>
            <person name="Gansberger K."/>
            <person name="Moffat K."/>
            <person name="Hill J."/>
            <person name="Bera J."/>
            <person name="Fadrosh D."/>
            <person name="Jin S."/>
            <person name="Johri S."/>
            <person name="Kim M."/>
            <person name="Overton L."/>
            <person name="Reardon M."/>
            <person name="Tsitrin T."/>
            <person name="Vuong H."/>
            <person name="Weaver B."/>
            <person name="Ciecko A."/>
            <person name="Tallon L."/>
            <person name="Jackson J."/>
            <person name="Pai G."/>
            <person name="Aken S.V."/>
            <person name="Utterback T."/>
            <person name="Reidmuller S."/>
            <person name="Feldblyum T."/>
            <person name="Hsiao J."/>
            <person name="Zismann V."/>
            <person name="Iobst S."/>
            <person name="de Vazeille A.R."/>
            <person name="Buell C.R."/>
            <person name="Ying K."/>
            <person name="Li Y."/>
            <person name="Lu T."/>
            <person name="Huang Y."/>
            <person name="Zhao Q."/>
            <person name="Feng Q."/>
            <person name="Zhang L."/>
            <person name="Zhu J."/>
            <person name="Weng Q."/>
            <person name="Mu J."/>
            <person name="Lu Y."/>
            <person name="Fan D."/>
            <person name="Liu Y."/>
            <person name="Guan J."/>
            <person name="Zhang Y."/>
            <person name="Yu S."/>
            <person name="Liu X."/>
            <person name="Zhang Y."/>
            <person name="Hong G."/>
            <person name="Han B."/>
            <person name="Choisne N."/>
            <person name="Demange N."/>
            <person name="Orjeda G."/>
            <person name="Samain S."/>
            <person name="Cattolico L."/>
            <person name="Pelletier E."/>
            <person name="Couloux A."/>
            <person name="Segurens B."/>
            <person name="Wincker P."/>
            <person name="D'Hont A."/>
            <person name="Scarpelli C."/>
            <person name="Weissenbach J."/>
            <person name="Salanoubat M."/>
            <person name="Quetier F."/>
            <person name="Yu Y."/>
            <person name="Kim H.R."/>
            <person name="Rambo T."/>
            <person name="Currie J."/>
            <person name="Collura K."/>
            <person name="Luo M."/>
            <person name="Yang T."/>
            <person name="Ammiraju J.S.S."/>
            <person name="Engler F."/>
            <person name="Soderlund C."/>
            <person name="Wing R.A."/>
            <person name="Palmer L.E."/>
            <person name="de la Bastide M."/>
            <person name="Spiegel L."/>
            <person name="Nascimento L."/>
            <person name="Zutavern T."/>
            <person name="O'Shaughnessy A."/>
            <person name="Dike S."/>
            <person name="Dedhia N."/>
            <person name="Preston R."/>
            <person name="Balija V."/>
            <person name="McCombie W.R."/>
            <person name="Chow T."/>
            <person name="Chen H."/>
            <person name="Chung M."/>
            <person name="Chen C."/>
            <person name="Shaw J."/>
            <person name="Wu H."/>
            <person name="Hsiao K."/>
            <person name="Chao Y."/>
            <person name="Chu M."/>
            <person name="Cheng C."/>
            <person name="Hour A."/>
            <person name="Lee P."/>
            <person name="Lin S."/>
            <person name="Lin Y."/>
            <person name="Liou J."/>
            <person name="Liu S."/>
            <person name="Hsing Y."/>
            <person name="Raghuvanshi S."/>
            <person name="Mohanty A."/>
            <person name="Bharti A.K."/>
            <person name="Gaur A."/>
            <person name="Gupta V."/>
            <person name="Kumar D."/>
            <person name="Ravi V."/>
            <person name="Vij S."/>
            <person name="Kapur A."/>
            <person name="Khurana P."/>
            <person name="Khurana P."/>
            <person name="Khurana J.P."/>
            <person name="Tyagi A.K."/>
            <person name="Gaikwad K."/>
            <person name="Singh A."/>
            <person name="Dalal V."/>
            <person name="Srivastava S."/>
            <person name="Dixit A."/>
            <person name="Pal A.K."/>
            <person name="Ghazi I.A."/>
            <person name="Yadav M."/>
            <person name="Pandit A."/>
            <person name="Bhargava A."/>
            <person name="Sureshbabu K."/>
            <person name="Batra K."/>
            <person name="Sharma T.R."/>
            <person name="Mohapatra T."/>
            <person name="Singh N.K."/>
            <person name="Messing J."/>
            <person name="Nelson A.B."/>
            <person name="Fuks G."/>
            <person name="Kavchok S."/>
            <person name="Keizer G."/>
            <person name="Linton E."/>
            <person name="Llaca V."/>
            <person name="Song R."/>
            <person name="Tanyolac B."/>
            <person name="Young S."/>
            <person name="Ho-Il K."/>
            <person name="Hahn J.H."/>
            <person name="Sangsakoo G."/>
            <person name="Vanavichit A."/>
            <person name="de Mattos Luiz.A.T."/>
            <person name="Zimmer P.D."/>
            <person name="Malone G."/>
            <person name="Dellagostin O."/>
            <person name="de Oliveira A.C."/>
            <person name="Bevan M."/>
            <person name="Bancroft I."/>
            <person name="Minx P."/>
            <person name="Cordum H."/>
            <person name="Wilson R."/>
            <person name="Cheng Z."/>
            <person name="Jin W."/>
            <person name="Jiang J."/>
            <person name="Leong S.A."/>
            <person name="Iwama H."/>
            <person name="Gojobori T."/>
            <person name="Itoh T."/>
            <person name="Niimura Y."/>
            <person name="Fujii Y."/>
            <person name="Habara T."/>
            <person name="Sakai H."/>
            <person name="Sato Y."/>
            <person name="Wilson G."/>
            <person name="Kumar K."/>
            <person name="McCouch S."/>
            <person name="Juretic N."/>
            <person name="Hoen D."/>
            <person name="Wright S."/>
            <person name="Bruskiewich R."/>
            <person name="Bureau T."/>
            <person name="Miyao A."/>
            <person name="Hirochika H."/>
            <person name="Nishikawa T."/>
            <person name="Kadowaki K."/>
            <person name="Sugiura M."/>
            <person name="Burr B."/>
            <person name="Sasaki T."/>
        </authorList>
    </citation>
    <scope>NUCLEOTIDE SEQUENCE [LARGE SCALE GENOMIC DNA]</scope>
    <source>
        <strain evidence="3">cv. Nipponbare</strain>
    </source>
</reference>
<gene>
    <name evidence="2" type="ordered locus">Os01g0889300</name>
    <name evidence="2" type="ORF">OSNPB_010889300</name>
</gene>
<reference evidence="2 3" key="2">
    <citation type="journal article" date="2013" name="Plant Cell Physiol.">
        <title>Rice Annotation Project Database (RAP-DB): an integrative and interactive database for rice genomics.</title>
        <authorList>
            <person name="Sakai H."/>
            <person name="Lee S.S."/>
            <person name="Tanaka T."/>
            <person name="Numa H."/>
            <person name="Kim J."/>
            <person name="Kawahara Y."/>
            <person name="Wakimoto H."/>
            <person name="Yang C.C."/>
            <person name="Iwamoto M."/>
            <person name="Abe T."/>
            <person name="Yamada Y."/>
            <person name="Muto A."/>
            <person name="Inokuchi H."/>
            <person name="Ikemura T."/>
            <person name="Matsumoto T."/>
            <person name="Sasaki T."/>
            <person name="Itoh T."/>
        </authorList>
    </citation>
    <scope>NUCLEOTIDE SEQUENCE [LARGE SCALE GENOMIC DNA]</scope>
    <source>
        <strain evidence="3">cv. Nipponbare</strain>
    </source>
</reference>
<organism evidence="2 3">
    <name type="scientific">Oryza sativa subsp. japonica</name>
    <name type="common">Rice</name>
    <dbReference type="NCBI Taxonomy" id="39947"/>
    <lineage>
        <taxon>Eukaryota</taxon>
        <taxon>Viridiplantae</taxon>
        <taxon>Streptophyta</taxon>
        <taxon>Embryophyta</taxon>
        <taxon>Tracheophyta</taxon>
        <taxon>Spermatophyta</taxon>
        <taxon>Magnoliopsida</taxon>
        <taxon>Liliopsida</taxon>
        <taxon>Poales</taxon>
        <taxon>Poaceae</taxon>
        <taxon>BOP clade</taxon>
        <taxon>Oryzoideae</taxon>
        <taxon>Oryzeae</taxon>
        <taxon>Oryzinae</taxon>
        <taxon>Oryza</taxon>
        <taxon>Oryza sativa</taxon>
    </lineage>
</organism>
<dbReference type="InParanoid" id="A0A0P0VBC5"/>
<evidence type="ECO:0000256" key="1">
    <source>
        <dbReference type="SAM" id="MobiDB-lite"/>
    </source>
</evidence>
<reference evidence="2 3" key="3">
    <citation type="journal article" date="2013" name="Rice">
        <title>Improvement of the Oryza sativa Nipponbare reference genome using next generation sequence and optical map data.</title>
        <authorList>
            <person name="Kawahara Y."/>
            <person name="de la Bastide M."/>
            <person name="Hamilton J.P."/>
            <person name="Kanamori H."/>
            <person name="McCombie W.R."/>
            <person name="Ouyang S."/>
            <person name="Schwartz D.C."/>
            <person name="Tanaka T."/>
            <person name="Wu J."/>
            <person name="Zhou S."/>
            <person name="Childs K.L."/>
            <person name="Davidson R.M."/>
            <person name="Lin H."/>
            <person name="Quesada-Ocampo L."/>
            <person name="Vaillancourt B."/>
            <person name="Sakai H."/>
            <person name="Lee S.S."/>
            <person name="Kim J."/>
            <person name="Numa H."/>
            <person name="Itoh T."/>
            <person name="Buell C.R."/>
            <person name="Matsumoto T."/>
        </authorList>
    </citation>
    <scope>NUCLEOTIDE SEQUENCE [LARGE SCALE GENOMIC DNA]</scope>
    <source>
        <strain evidence="3">cv. Nipponbare</strain>
    </source>
</reference>